<dbReference type="SUPFAM" id="SSF51366">
    <property type="entry name" value="Ribulose-phoshate binding barrel"/>
    <property type="match status" value="1"/>
</dbReference>
<dbReference type="Pfam" id="PF00834">
    <property type="entry name" value="Ribul_P_3_epim"/>
    <property type="match status" value="1"/>
</dbReference>
<dbReference type="PIRSF" id="PIRSF001461">
    <property type="entry name" value="RPE"/>
    <property type="match status" value="1"/>
</dbReference>
<evidence type="ECO:0000313" key="13">
    <source>
        <dbReference type="Proteomes" id="UP001595909"/>
    </source>
</evidence>
<dbReference type="EC" id="5.1.3.1" evidence="7 10"/>
<comment type="similarity">
    <text evidence="6 11">Belongs to the ribulose-phosphate 3-epimerase family.</text>
</comment>
<evidence type="ECO:0000256" key="8">
    <source>
        <dbReference type="ARBA" id="ARBA00022723"/>
    </source>
</evidence>
<dbReference type="NCBIfam" id="TIGR01163">
    <property type="entry name" value="rpe"/>
    <property type="match status" value="1"/>
</dbReference>
<dbReference type="Gene3D" id="3.20.20.70">
    <property type="entry name" value="Aldolase class I"/>
    <property type="match status" value="1"/>
</dbReference>
<sequence length="258" mass="27535">MATWTLHQRRVIDEGLKGSPRAGTTKRRRRASMTAPAIVASVLGADYSRLAAEVLDLQAAGVDRIQWDVMDGRFVPNLTFGAAVVGACRPYVDLPFEAHLMVEDPDLVLADFVSAGCGTVIVHVETCQHLHRTLSNIRDLGARAGVAVNPSTSLDFAPYVLDQLDQILIMTVNPGFGGQEYIGAMEDKVSEARELADRSERPIQIEVDGGISASTAAASHRAGAELLVVGSALLNHPSGKRAAAEELREVLAQATSLT</sequence>
<keyword evidence="9 11" id="KW-0413">Isomerase</keyword>
<dbReference type="InterPro" id="IPR011060">
    <property type="entry name" value="RibuloseP-bd_barrel"/>
</dbReference>
<protein>
    <recommendedName>
        <fullName evidence="7 10">Ribulose-phosphate 3-epimerase</fullName>
        <ecNumber evidence="7 10">5.1.3.1</ecNumber>
    </recommendedName>
</protein>
<evidence type="ECO:0000256" key="2">
    <source>
        <dbReference type="ARBA" id="ARBA00001936"/>
    </source>
</evidence>
<comment type="cofactor">
    <cofactor evidence="3">
        <name>Co(2+)</name>
        <dbReference type="ChEBI" id="CHEBI:48828"/>
    </cofactor>
</comment>
<evidence type="ECO:0000313" key="12">
    <source>
        <dbReference type="EMBL" id="MFC4834743.1"/>
    </source>
</evidence>
<evidence type="ECO:0000256" key="7">
    <source>
        <dbReference type="ARBA" id="ARBA00013188"/>
    </source>
</evidence>
<evidence type="ECO:0000256" key="5">
    <source>
        <dbReference type="ARBA" id="ARBA00001954"/>
    </source>
</evidence>
<comment type="cofactor">
    <cofactor evidence="2">
        <name>Mn(2+)</name>
        <dbReference type="ChEBI" id="CHEBI:29035"/>
    </cofactor>
</comment>
<dbReference type="RefSeq" id="WP_274191240.1">
    <property type="nucleotide sequence ID" value="NZ_BAABHN010000041.1"/>
</dbReference>
<organism evidence="12 13">
    <name type="scientific">Actinomycetospora chibensis</name>
    <dbReference type="NCBI Taxonomy" id="663606"/>
    <lineage>
        <taxon>Bacteria</taxon>
        <taxon>Bacillati</taxon>
        <taxon>Actinomycetota</taxon>
        <taxon>Actinomycetes</taxon>
        <taxon>Pseudonocardiales</taxon>
        <taxon>Pseudonocardiaceae</taxon>
        <taxon>Actinomycetospora</taxon>
    </lineage>
</organism>
<evidence type="ECO:0000256" key="9">
    <source>
        <dbReference type="ARBA" id="ARBA00023235"/>
    </source>
</evidence>
<comment type="cofactor">
    <cofactor evidence="4">
        <name>Zn(2+)</name>
        <dbReference type="ChEBI" id="CHEBI:29105"/>
    </cofactor>
</comment>
<keyword evidence="13" id="KW-1185">Reference proteome</keyword>
<evidence type="ECO:0000256" key="4">
    <source>
        <dbReference type="ARBA" id="ARBA00001947"/>
    </source>
</evidence>
<evidence type="ECO:0000256" key="1">
    <source>
        <dbReference type="ARBA" id="ARBA00001782"/>
    </source>
</evidence>
<dbReference type="PANTHER" id="PTHR11749">
    <property type="entry name" value="RIBULOSE-5-PHOSPHATE-3-EPIMERASE"/>
    <property type="match status" value="1"/>
</dbReference>
<gene>
    <name evidence="12" type="primary">rpe</name>
    <name evidence="12" type="ORF">ACFPEL_20180</name>
</gene>
<dbReference type="CDD" id="cd00429">
    <property type="entry name" value="RPE"/>
    <property type="match status" value="1"/>
</dbReference>
<name>A0ABV9RLT4_9PSEU</name>
<evidence type="ECO:0000256" key="3">
    <source>
        <dbReference type="ARBA" id="ARBA00001941"/>
    </source>
</evidence>
<dbReference type="EMBL" id="JBHSIM010000041">
    <property type="protein sequence ID" value="MFC4834743.1"/>
    <property type="molecule type" value="Genomic_DNA"/>
</dbReference>
<comment type="caution">
    <text evidence="12">The sequence shown here is derived from an EMBL/GenBank/DDBJ whole genome shotgun (WGS) entry which is preliminary data.</text>
</comment>
<comment type="catalytic activity">
    <reaction evidence="1 11">
        <text>D-ribulose 5-phosphate = D-xylulose 5-phosphate</text>
        <dbReference type="Rhea" id="RHEA:13677"/>
        <dbReference type="ChEBI" id="CHEBI:57737"/>
        <dbReference type="ChEBI" id="CHEBI:58121"/>
        <dbReference type="EC" id="5.1.3.1"/>
    </reaction>
</comment>
<dbReference type="InterPro" id="IPR000056">
    <property type="entry name" value="Ribul_P_3_epim-like"/>
</dbReference>
<evidence type="ECO:0000256" key="10">
    <source>
        <dbReference type="NCBIfam" id="TIGR01163"/>
    </source>
</evidence>
<evidence type="ECO:0000256" key="6">
    <source>
        <dbReference type="ARBA" id="ARBA00009541"/>
    </source>
</evidence>
<dbReference type="NCBIfam" id="NF004076">
    <property type="entry name" value="PRK05581.1-4"/>
    <property type="match status" value="1"/>
</dbReference>
<dbReference type="InterPro" id="IPR013785">
    <property type="entry name" value="Aldolase_TIM"/>
</dbReference>
<dbReference type="GO" id="GO:0004750">
    <property type="term" value="F:D-ribulose-phosphate 3-epimerase activity"/>
    <property type="evidence" value="ECO:0007669"/>
    <property type="project" value="UniProtKB-EC"/>
</dbReference>
<reference evidence="13" key="1">
    <citation type="journal article" date="2019" name="Int. J. Syst. Evol. Microbiol.">
        <title>The Global Catalogue of Microorganisms (GCM) 10K type strain sequencing project: providing services to taxonomists for standard genome sequencing and annotation.</title>
        <authorList>
            <consortium name="The Broad Institute Genomics Platform"/>
            <consortium name="The Broad Institute Genome Sequencing Center for Infectious Disease"/>
            <person name="Wu L."/>
            <person name="Ma J."/>
        </authorList>
    </citation>
    <scope>NUCLEOTIDE SEQUENCE [LARGE SCALE GENOMIC DNA]</scope>
    <source>
        <strain evidence="13">CCUG 50347</strain>
    </source>
</reference>
<keyword evidence="11" id="KW-0119">Carbohydrate metabolism</keyword>
<proteinExistence type="inferred from homology"/>
<dbReference type="InterPro" id="IPR026019">
    <property type="entry name" value="Ribul_P_3_epim"/>
</dbReference>
<dbReference type="Proteomes" id="UP001595909">
    <property type="component" value="Unassembled WGS sequence"/>
</dbReference>
<accession>A0ABV9RLT4</accession>
<keyword evidence="8" id="KW-0479">Metal-binding</keyword>
<comment type="cofactor">
    <cofactor evidence="5">
        <name>Fe(2+)</name>
        <dbReference type="ChEBI" id="CHEBI:29033"/>
    </cofactor>
</comment>
<evidence type="ECO:0000256" key="11">
    <source>
        <dbReference type="PIRNR" id="PIRNR001461"/>
    </source>
</evidence>